<keyword evidence="4 5" id="KW-0472">Membrane</keyword>
<dbReference type="RefSeq" id="WP_235294767.1">
    <property type="nucleotide sequence ID" value="NZ_BSOH01000003.1"/>
</dbReference>
<feature type="transmembrane region" description="Helical" evidence="5">
    <location>
        <begin position="97"/>
        <end position="115"/>
    </location>
</feature>
<keyword evidence="2 5" id="KW-0812">Transmembrane</keyword>
<name>A0AA37WEI6_9BACT</name>
<accession>A0AA37WEI6</accession>
<feature type="transmembrane region" description="Helical" evidence="5">
    <location>
        <begin position="44"/>
        <end position="61"/>
    </location>
</feature>
<evidence type="ECO:0000256" key="1">
    <source>
        <dbReference type="ARBA" id="ARBA00004141"/>
    </source>
</evidence>
<protein>
    <recommendedName>
        <fullName evidence="8">Nicotinamide mononucleotide transporter</fullName>
    </recommendedName>
</protein>
<evidence type="ECO:0008006" key="8">
    <source>
        <dbReference type="Google" id="ProtNLM"/>
    </source>
</evidence>
<reference evidence="6" key="2">
    <citation type="submission" date="2023-01" db="EMBL/GenBank/DDBJ databases">
        <title>Draft genome sequence of Portibacter lacus strain NBRC 108769.</title>
        <authorList>
            <person name="Sun Q."/>
            <person name="Mori K."/>
        </authorList>
    </citation>
    <scope>NUCLEOTIDE SEQUENCE</scope>
    <source>
        <strain evidence="6">NBRC 108769</strain>
    </source>
</reference>
<dbReference type="AlphaFoldDB" id="A0AA37WEI6"/>
<sequence length="241" mass="26699">MDIFGAGLILVISIIKNFHGTMYQGGEIIFNVPMSEIVSKMGNGAFPLGFVSIISAMFSMLSTRFIGKQNNTGNIIGVFTTITAGTIDYLFGNASAIITYPLTFIIMNFAVFNWAKGEKIRKLDWRYYTIMAIGIALGYGLVYLGAYLFGGKTDALFLNTVAITFGLSIGANISSALKYEETWLSWMIYNVVQLVKNFLQLNFANVAKYIFYMVNAIFTLVDWKFNGDKTKSHGVLSTKTS</sequence>
<feature type="transmembrane region" description="Helical" evidence="5">
    <location>
        <begin position="155"/>
        <end position="177"/>
    </location>
</feature>
<evidence type="ECO:0000256" key="2">
    <source>
        <dbReference type="ARBA" id="ARBA00022692"/>
    </source>
</evidence>
<evidence type="ECO:0000256" key="3">
    <source>
        <dbReference type="ARBA" id="ARBA00022989"/>
    </source>
</evidence>
<dbReference type="EMBL" id="BSOH01000003">
    <property type="protein sequence ID" value="GLR16125.1"/>
    <property type="molecule type" value="Genomic_DNA"/>
</dbReference>
<feature type="transmembrane region" description="Helical" evidence="5">
    <location>
        <begin position="73"/>
        <end position="91"/>
    </location>
</feature>
<dbReference type="Proteomes" id="UP001156666">
    <property type="component" value="Unassembled WGS sequence"/>
</dbReference>
<gene>
    <name evidence="6" type="ORF">GCM10007940_07400</name>
</gene>
<dbReference type="GO" id="GO:0016020">
    <property type="term" value="C:membrane"/>
    <property type="evidence" value="ECO:0007669"/>
    <property type="project" value="UniProtKB-SubCell"/>
</dbReference>
<organism evidence="6 7">
    <name type="scientific">Portibacter lacus</name>
    <dbReference type="NCBI Taxonomy" id="1099794"/>
    <lineage>
        <taxon>Bacteria</taxon>
        <taxon>Pseudomonadati</taxon>
        <taxon>Bacteroidota</taxon>
        <taxon>Saprospiria</taxon>
        <taxon>Saprospirales</taxon>
        <taxon>Haliscomenobacteraceae</taxon>
        <taxon>Portibacter</taxon>
    </lineage>
</organism>
<keyword evidence="7" id="KW-1185">Reference proteome</keyword>
<dbReference type="Pfam" id="PF04973">
    <property type="entry name" value="NMN_transporter"/>
    <property type="match status" value="1"/>
</dbReference>
<dbReference type="InterPro" id="IPR006419">
    <property type="entry name" value="NMN_transpt_PnuC"/>
</dbReference>
<comment type="subcellular location">
    <subcellularLocation>
        <location evidence="1">Membrane</location>
        <topology evidence="1">Multi-pass membrane protein</topology>
    </subcellularLocation>
</comment>
<keyword evidence="3 5" id="KW-1133">Transmembrane helix</keyword>
<evidence type="ECO:0000313" key="7">
    <source>
        <dbReference type="Proteomes" id="UP001156666"/>
    </source>
</evidence>
<feature type="transmembrane region" description="Helical" evidence="5">
    <location>
        <begin position="127"/>
        <end position="149"/>
    </location>
</feature>
<evidence type="ECO:0000313" key="6">
    <source>
        <dbReference type="EMBL" id="GLR16125.1"/>
    </source>
</evidence>
<reference evidence="6" key="1">
    <citation type="journal article" date="2014" name="Int. J. Syst. Evol. Microbiol.">
        <title>Complete genome sequence of Corynebacterium casei LMG S-19264T (=DSM 44701T), isolated from a smear-ripened cheese.</title>
        <authorList>
            <consortium name="US DOE Joint Genome Institute (JGI-PGF)"/>
            <person name="Walter F."/>
            <person name="Albersmeier A."/>
            <person name="Kalinowski J."/>
            <person name="Ruckert C."/>
        </authorList>
    </citation>
    <scope>NUCLEOTIDE SEQUENCE</scope>
    <source>
        <strain evidence="6">NBRC 108769</strain>
    </source>
</reference>
<evidence type="ECO:0000256" key="5">
    <source>
        <dbReference type="SAM" id="Phobius"/>
    </source>
</evidence>
<proteinExistence type="predicted"/>
<comment type="caution">
    <text evidence="6">The sequence shown here is derived from an EMBL/GenBank/DDBJ whole genome shotgun (WGS) entry which is preliminary data.</text>
</comment>
<dbReference type="GO" id="GO:0034257">
    <property type="term" value="F:nicotinamide riboside transmembrane transporter activity"/>
    <property type="evidence" value="ECO:0007669"/>
    <property type="project" value="InterPro"/>
</dbReference>
<evidence type="ECO:0000256" key="4">
    <source>
        <dbReference type="ARBA" id="ARBA00023136"/>
    </source>
</evidence>